<dbReference type="CDD" id="cd03013">
    <property type="entry name" value="PRX5_like"/>
    <property type="match status" value="1"/>
</dbReference>
<evidence type="ECO:0000313" key="9">
    <source>
        <dbReference type="Proteomes" id="UP000221860"/>
    </source>
</evidence>
<dbReference type="GO" id="GO:0034599">
    <property type="term" value="P:cellular response to oxidative stress"/>
    <property type="evidence" value="ECO:0007669"/>
    <property type="project" value="InterPro"/>
</dbReference>
<comment type="similarity">
    <text evidence="6">Belongs to the peroxiredoxin family. Prx5 subfamily.</text>
</comment>
<sequence>MTITVGDRLPEAELLRMGADGPEKLALSTLLKGRRVVIFGLPGAYTGTCSTAHVPSFIRAMESLREKGVDEVICVSVNDPFVMRAWGEATGATAAGIAMLADASCEFTSAIGMEFSNPDRGFIRRSRRYALMAEDGVVKVWHAEENAGTCDISGGESMVAAL</sequence>
<dbReference type="Pfam" id="PF08534">
    <property type="entry name" value="Redoxin"/>
    <property type="match status" value="1"/>
</dbReference>
<evidence type="ECO:0000256" key="5">
    <source>
        <dbReference type="PIRSR" id="PIRSR637944-1"/>
    </source>
</evidence>
<comment type="caution">
    <text evidence="8">The sequence shown here is derived from an EMBL/GenBank/DDBJ whole genome shotgun (WGS) entry which is preliminary data.</text>
</comment>
<organism evidence="8 9">
    <name type="scientific">Limimaricola cinnabarinus</name>
    <dbReference type="NCBI Taxonomy" id="1125964"/>
    <lineage>
        <taxon>Bacteria</taxon>
        <taxon>Pseudomonadati</taxon>
        <taxon>Pseudomonadota</taxon>
        <taxon>Alphaproteobacteria</taxon>
        <taxon>Rhodobacterales</taxon>
        <taxon>Paracoccaceae</taxon>
        <taxon>Limimaricola</taxon>
    </lineage>
</organism>
<keyword evidence="4 6" id="KW-0676">Redox-active center</keyword>
<dbReference type="AlphaFoldDB" id="A0A2G1MFJ2"/>
<protein>
    <recommendedName>
        <fullName evidence="6">Glutathione-dependent peroxiredoxin</fullName>
        <ecNumber evidence="6">1.11.1.27</ecNumber>
    </recommendedName>
</protein>
<evidence type="ECO:0000256" key="6">
    <source>
        <dbReference type="RuleBase" id="RU366011"/>
    </source>
</evidence>
<dbReference type="RefSeq" id="WP_099277283.1">
    <property type="nucleotide sequence ID" value="NZ_KZ304960.1"/>
</dbReference>
<dbReference type="GO" id="GO:0042744">
    <property type="term" value="P:hydrogen peroxide catabolic process"/>
    <property type="evidence" value="ECO:0007669"/>
    <property type="project" value="TreeGrafter"/>
</dbReference>
<dbReference type="FunFam" id="3.40.30.10:FF:000020">
    <property type="entry name" value="Peroxiredoxin"/>
    <property type="match status" value="1"/>
</dbReference>
<evidence type="ECO:0000256" key="1">
    <source>
        <dbReference type="ARBA" id="ARBA00022559"/>
    </source>
</evidence>
<dbReference type="GO" id="GO:0005737">
    <property type="term" value="C:cytoplasm"/>
    <property type="evidence" value="ECO:0007669"/>
    <property type="project" value="TreeGrafter"/>
</dbReference>
<evidence type="ECO:0000256" key="4">
    <source>
        <dbReference type="ARBA" id="ARBA00023284"/>
    </source>
</evidence>
<dbReference type="InterPro" id="IPR013740">
    <property type="entry name" value="Redoxin"/>
</dbReference>
<keyword evidence="2 6" id="KW-0049">Antioxidant</keyword>
<keyword evidence="9" id="KW-1185">Reference proteome</keyword>
<dbReference type="PROSITE" id="PS51352">
    <property type="entry name" value="THIOREDOXIN_2"/>
    <property type="match status" value="1"/>
</dbReference>
<feature type="domain" description="Thioredoxin" evidence="7">
    <location>
        <begin position="3"/>
        <end position="162"/>
    </location>
</feature>
<dbReference type="Proteomes" id="UP000221860">
    <property type="component" value="Unassembled WGS sequence"/>
</dbReference>
<evidence type="ECO:0000313" key="8">
    <source>
        <dbReference type="EMBL" id="PHP27442.1"/>
    </source>
</evidence>
<name>A0A2G1MFJ2_9RHOB</name>
<feature type="active site" description="Cysteine sulfenic acid (-SOH) intermediate" evidence="5">
    <location>
        <position position="49"/>
    </location>
</feature>
<proteinExistence type="inferred from homology"/>
<dbReference type="InterPro" id="IPR036249">
    <property type="entry name" value="Thioredoxin-like_sf"/>
</dbReference>
<comment type="function">
    <text evidence="6">Thiol-specific peroxidase that catalyzes the reduction of hydrogen peroxide and organic hydroperoxides to water and alcohols, respectively. Plays a role in cell protection against oxidative stress by detoxifying peroxides.</text>
</comment>
<keyword evidence="1 6" id="KW-0575">Peroxidase</keyword>
<dbReference type="PANTHER" id="PTHR10430">
    <property type="entry name" value="PEROXIREDOXIN"/>
    <property type="match status" value="1"/>
</dbReference>
<dbReference type="OrthoDB" id="9800621at2"/>
<dbReference type="GO" id="GO:0045454">
    <property type="term" value="P:cell redox homeostasis"/>
    <property type="evidence" value="ECO:0007669"/>
    <property type="project" value="TreeGrafter"/>
</dbReference>
<evidence type="ECO:0000256" key="3">
    <source>
        <dbReference type="ARBA" id="ARBA00023002"/>
    </source>
</evidence>
<dbReference type="GO" id="GO:0008379">
    <property type="term" value="F:thioredoxin peroxidase activity"/>
    <property type="evidence" value="ECO:0007669"/>
    <property type="project" value="InterPro"/>
</dbReference>
<dbReference type="Gene3D" id="3.40.30.10">
    <property type="entry name" value="Glutaredoxin"/>
    <property type="match status" value="1"/>
</dbReference>
<dbReference type="SUPFAM" id="SSF52833">
    <property type="entry name" value="Thioredoxin-like"/>
    <property type="match status" value="1"/>
</dbReference>
<dbReference type="InterPro" id="IPR013766">
    <property type="entry name" value="Thioredoxin_domain"/>
</dbReference>
<gene>
    <name evidence="8" type="ORF">CJ301_10995</name>
</gene>
<dbReference type="EC" id="1.11.1.27" evidence="6"/>
<dbReference type="PANTHER" id="PTHR10430:SF16">
    <property type="entry name" value="PEROXIREDOXIN-5, MITOCHONDRIAL"/>
    <property type="match status" value="1"/>
</dbReference>
<keyword evidence="3 6" id="KW-0560">Oxidoreductase</keyword>
<reference evidence="8 9" key="1">
    <citation type="submission" date="2017-08" db="EMBL/GenBank/DDBJ databases">
        <title>Draft Genome Sequence of Loktanella cinnabarina Strain XM1, Isolated from Coastal Surface Water.</title>
        <authorList>
            <person name="Ma R."/>
            <person name="Wang J."/>
            <person name="Wang Q."/>
            <person name="Ma Z."/>
            <person name="Li J."/>
            <person name="Chen L."/>
        </authorList>
    </citation>
    <scope>NUCLEOTIDE SEQUENCE [LARGE SCALE GENOMIC DNA]</scope>
    <source>
        <strain evidence="8 9">XM1</strain>
    </source>
</reference>
<dbReference type="EMBL" id="NQWH01000015">
    <property type="protein sequence ID" value="PHP27442.1"/>
    <property type="molecule type" value="Genomic_DNA"/>
</dbReference>
<accession>A0A2G1MFJ2</accession>
<evidence type="ECO:0000259" key="7">
    <source>
        <dbReference type="PROSITE" id="PS51352"/>
    </source>
</evidence>
<dbReference type="InterPro" id="IPR037944">
    <property type="entry name" value="PRX5-like"/>
</dbReference>
<evidence type="ECO:0000256" key="2">
    <source>
        <dbReference type="ARBA" id="ARBA00022862"/>
    </source>
</evidence>
<comment type="catalytic activity">
    <reaction evidence="6">
        <text>a hydroperoxide + 2 glutathione = an alcohol + glutathione disulfide + H2O</text>
        <dbReference type="Rhea" id="RHEA:62632"/>
        <dbReference type="ChEBI" id="CHEBI:15377"/>
        <dbReference type="ChEBI" id="CHEBI:30879"/>
        <dbReference type="ChEBI" id="CHEBI:35924"/>
        <dbReference type="ChEBI" id="CHEBI:57925"/>
        <dbReference type="ChEBI" id="CHEBI:58297"/>
        <dbReference type="EC" id="1.11.1.27"/>
    </reaction>
</comment>